<dbReference type="Proteomes" id="UP000484255">
    <property type="component" value="Unassembled WGS sequence"/>
</dbReference>
<proteinExistence type="predicted"/>
<evidence type="ECO:0000259" key="5">
    <source>
        <dbReference type="PROSITE" id="PS50109"/>
    </source>
</evidence>
<evidence type="ECO:0000256" key="2">
    <source>
        <dbReference type="ARBA" id="ARBA00012438"/>
    </source>
</evidence>
<dbReference type="InterPro" id="IPR003661">
    <property type="entry name" value="HisK_dim/P_dom"/>
</dbReference>
<dbReference type="SMART" id="SM00388">
    <property type="entry name" value="HisKA"/>
    <property type="match status" value="1"/>
</dbReference>
<comment type="catalytic activity">
    <reaction evidence="1">
        <text>ATP + protein L-histidine = ADP + protein N-phospho-L-histidine.</text>
        <dbReference type="EC" id="2.7.13.3"/>
    </reaction>
</comment>
<feature type="domain" description="Response regulatory" evidence="6">
    <location>
        <begin position="12"/>
        <end position="128"/>
    </location>
</feature>
<dbReference type="CDD" id="cd00082">
    <property type="entry name" value="HisKA"/>
    <property type="match status" value="1"/>
</dbReference>
<organism evidence="7 8">
    <name type="scientific">Ideonella livida</name>
    <dbReference type="NCBI Taxonomy" id="2707176"/>
    <lineage>
        <taxon>Bacteria</taxon>
        <taxon>Pseudomonadati</taxon>
        <taxon>Pseudomonadota</taxon>
        <taxon>Betaproteobacteria</taxon>
        <taxon>Burkholderiales</taxon>
        <taxon>Sphaerotilaceae</taxon>
        <taxon>Ideonella</taxon>
    </lineage>
</organism>
<feature type="modified residue" description="4-aspartylphosphate" evidence="4">
    <location>
        <position position="61"/>
    </location>
</feature>
<sequence length="396" mass="43314">MNARTPHERPLRVLVIDDSSVVRQLAVAMLARAGYVVEQGSQGEEGLALARRTPPDLIVCDIHMPVLDGWGFVAQARACPELQTVPILMLTGIQDRESARRAMSTGADDYLTKPWKSEELLQAVQALAHKRARHRAETERSLNHLRGAILSTVPHELRTPLTSILGLTRLMIDRLDRYPPERLREMLANVHESATRLGRTITRMMEWSELTAHAPVPVLAPPVAALDHLQALLHDPAMLREIAAGVGGDCRIAPPLVLNGHSLQLRLEPGALCCAPEDLRRMLVELLANAVRFSQAGMPVGLTGRTLEGGYRLEVANVGVGIAADFLARMGALAQADRERHEQQGMGLGLAMTQLWAQRNGAQLSWPRHDGHPTIFRLDFPAPADKAPSLPAPSPP</sequence>
<evidence type="ECO:0000256" key="4">
    <source>
        <dbReference type="PROSITE-ProRule" id="PRU00169"/>
    </source>
</evidence>
<dbReference type="InterPro" id="IPR003594">
    <property type="entry name" value="HATPase_dom"/>
</dbReference>
<dbReference type="SMART" id="SM00387">
    <property type="entry name" value="HATPase_c"/>
    <property type="match status" value="1"/>
</dbReference>
<dbReference type="InterPro" id="IPR011006">
    <property type="entry name" value="CheY-like_superfamily"/>
</dbReference>
<comment type="caution">
    <text evidence="7">The sequence shown here is derived from an EMBL/GenBank/DDBJ whole genome shotgun (WGS) entry which is preliminary data.</text>
</comment>
<dbReference type="EMBL" id="JAAGOH010000019">
    <property type="protein sequence ID" value="NDY92526.1"/>
    <property type="molecule type" value="Genomic_DNA"/>
</dbReference>
<dbReference type="InterPro" id="IPR036890">
    <property type="entry name" value="HATPase_C_sf"/>
</dbReference>
<dbReference type="CDD" id="cd00156">
    <property type="entry name" value="REC"/>
    <property type="match status" value="1"/>
</dbReference>
<evidence type="ECO:0000313" key="7">
    <source>
        <dbReference type="EMBL" id="NDY92526.1"/>
    </source>
</evidence>
<dbReference type="PROSITE" id="PS50110">
    <property type="entry name" value="RESPONSE_REGULATORY"/>
    <property type="match status" value="1"/>
</dbReference>
<evidence type="ECO:0000259" key="6">
    <source>
        <dbReference type="PROSITE" id="PS50110"/>
    </source>
</evidence>
<dbReference type="SUPFAM" id="SSF47384">
    <property type="entry name" value="Homodimeric domain of signal transducing histidine kinase"/>
    <property type="match status" value="1"/>
</dbReference>
<dbReference type="InterPro" id="IPR005467">
    <property type="entry name" value="His_kinase_dom"/>
</dbReference>
<dbReference type="Pfam" id="PF02518">
    <property type="entry name" value="HATPase_c"/>
    <property type="match status" value="1"/>
</dbReference>
<gene>
    <name evidence="7" type="ORF">G3A44_15160</name>
</gene>
<dbReference type="SMART" id="SM00448">
    <property type="entry name" value="REC"/>
    <property type="match status" value="1"/>
</dbReference>
<dbReference type="Pfam" id="PF00512">
    <property type="entry name" value="HisKA"/>
    <property type="match status" value="1"/>
</dbReference>
<dbReference type="SUPFAM" id="SSF55874">
    <property type="entry name" value="ATPase domain of HSP90 chaperone/DNA topoisomerase II/histidine kinase"/>
    <property type="match status" value="1"/>
</dbReference>
<reference evidence="7 8" key="1">
    <citation type="submission" date="2020-02" db="EMBL/GenBank/DDBJ databases">
        <title>Ideonella bacterium strain TBM-1.</title>
        <authorList>
            <person name="Chen W.-M."/>
        </authorList>
    </citation>
    <scope>NUCLEOTIDE SEQUENCE [LARGE SCALE GENOMIC DNA]</scope>
    <source>
        <strain evidence="7 8">TBM-1</strain>
    </source>
</reference>
<keyword evidence="7" id="KW-0808">Transferase</keyword>
<dbReference type="InterPro" id="IPR001789">
    <property type="entry name" value="Sig_transdc_resp-reg_receiver"/>
</dbReference>
<protein>
    <recommendedName>
        <fullName evidence="2">histidine kinase</fullName>
        <ecNumber evidence="2">2.7.13.3</ecNumber>
    </recommendedName>
</protein>
<dbReference type="Gene3D" id="3.40.50.2300">
    <property type="match status" value="1"/>
</dbReference>
<name>A0A7C9TNJ4_9BURK</name>
<evidence type="ECO:0000256" key="1">
    <source>
        <dbReference type="ARBA" id="ARBA00000085"/>
    </source>
</evidence>
<dbReference type="PANTHER" id="PTHR43547:SF2">
    <property type="entry name" value="HYBRID SIGNAL TRANSDUCTION HISTIDINE KINASE C"/>
    <property type="match status" value="1"/>
</dbReference>
<dbReference type="SUPFAM" id="SSF52172">
    <property type="entry name" value="CheY-like"/>
    <property type="match status" value="1"/>
</dbReference>
<dbReference type="PROSITE" id="PS50109">
    <property type="entry name" value="HIS_KIN"/>
    <property type="match status" value="1"/>
</dbReference>
<keyword evidence="3 4" id="KW-0597">Phosphoprotein</keyword>
<dbReference type="GO" id="GO:0000155">
    <property type="term" value="F:phosphorelay sensor kinase activity"/>
    <property type="evidence" value="ECO:0007669"/>
    <property type="project" value="InterPro"/>
</dbReference>
<dbReference type="Pfam" id="PF00072">
    <property type="entry name" value="Response_reg"/>
    <property type="match status" value="1"/>
</dbReference>
<dbReference type="PANTHER" id="PTHR43547">
    <property type="entry name" value="TWO-COMPONENT HISTIDINE KINASE"/>
    <property type="match status" value="1"/>
</dbReference>
<dbReference type="Gene3D" id="3.30.565.10">
    <property type="entry name" value="Histidine kinase-like ATPase, C-terminal domain"/>
    <property type="match status" value="1"/>
</dbReference>
<dbReference type="EC" id="2.7.13.3" evidence="2"/>
<feature type="domain" description="Histidine kinase" evidence="5">
    <location>
        <begin position="152"/>
        <end position="384"/>
    </location>
</feature>
<evidence type="ECO:0000256" key="3">
    <source>
        <dbReference type="ARBA" id="ARBA00022553"/>
    </source>
</evidence>
<accession>A0A7C9TNJ4</accession>
<keyword evidence="8" id="KW-1185">Reference proteome</keyword>
<dbReference type="RefSeq" id="WP_163458486.1">
    <property type="nucleotide sequence ID" value="NZ_JAAGOH010000019.1"/>
</dbReference>
<dbReference type="InterPro" id="IPR036097">
    <property type="entry name" value="HisK_dim/P_sf"/>
</dbReference>
<keyword evidence="7" id="KW-0418">Kinase</keyword>
<evidence type="ECO:0000313" key="8">
    <source>
        <dbReference type="Proteomes" id="UP000484255"/>
    </source>
</evidence>
<dbReference type="AlphaFoldDB" id="A0A7C9TNJ4"/>
<dbReference type="Gene3D" id="1.10.287.130">
    <property type="match status" value="1"/>
</dbReference>